<sequence length="378" mass="40909">MASLSTDGLMPPLVVRNKRGRKVDETLPKSHQREVQRQFRARRAGHLLDLERRVSLLERENIILRQMARVRPSDRYLLGRGPTGCDTAKPLIADENDPEIHIVPESAYPRDGPWSSTSTSAPSHHLPVGKPNQAISGGVITPTAAPPSSTAVPAFEKSGYDQIPYPDVSKYKPHPLYDQHKLLEQPAGLTPYEHGSSALATDRHQTPRPEISPAHSTPYYTIPHRASFSRPGDSYGHPDVTAGHQSSYHTGLPPWNDNYGSTSIVNRRPVPLTPIITPGGISSNTGANSSPSSQAASNATPVTDSRPQTMSSDPLYGAHRQPTASSYSHHAYPGTSSTPAPASSAYMTPTSQVPASGINMYPAHLDPASHDSQDSFRQ</sequence>
<name>A0ACA9NYF0_9GLOM</name>
<organism evidence="1 2">
    <name type="scientific">Acaulospora colombiana</name>
    <dbReference type="NCBI Taxonomy" id="27376"/>
    <lineage>
        <taxon>Eukaryota</taxon>
        <taxon>Fungi</taxon>
        <taxon>Fungi incertae sedis</taxon>
        <taxon>Mucoromycota</taxon>
        <taxon>Glomeromycotina</taxon>
        <taxon>Glomeromycetes</taxon>
        <taxon>Diversisporales</taxon>
        <taxon>Acaulosporaceae</taxon>
        <taxon>Acaulospora</taxon>
    </lineage>
</organism>
<protein>
    <submittedName>
        <fullName evidence="1">1609_t:CDS:1</fullName>
    </submittedName>
</protein>
<dbReference type="EMBL" id="CAJVPT010027222">
    <property type="protein sequence ID" value="CAG8682679.1"/>
    <property type="molecule type" value="Genomic_DNA"/>
</dbReference>
<accession>A0ACA9NYF0</accession>
<proteinExistence type="predicted"/>
<evidence type="ECO:0000313" key="2">
    <source>
        <dbReference type="Proteomes" id="UP000789525"/>
    </source>
</evidence>
<reference evidence="1" key="1">
    <citation type="submission" date="2021-06" db="EMBL/GenBank/DDBJ databases">
        <authorList>
            <person name="Kallberg Y."/>
            <person name="Tangrot J."/>
            <person name="Rosling A."/>
        </authorList>
    </citation>
    <scope>NUCLEOTIDE SEQUENCE</scope>
    <source>
        <strain evidence="1">CL356</strain>
    </source>
</reference>
<dbReference type="Proteomes" id="UP000789525">
    <property type="component" value="Unassembled WGS sequence"/>
</dbReference>
<comment type="caution">
    <text evidence="1">The sequence shown here is derived from an EMBL/GenBank/DDBJ whole genome shotgun (WGS) entry which is preliminary data.</text>
</comment>
<keyword evidence="2" id="KW-1185">Reference proteome</keyword>
<gene>
    <name evidence="1" type="ORF">ACOLOM_LOCUS9408</name>
</gene>
<evidence type="ECO:0000313" key="1">
    <source>
        <dbReference type="EMBL" id="CAG8682679.1"/>
    </source>
</evidence>